<evidence type="ECO:0000313" key="3">
    <source>
        <dbReference type="EMBL" id="PWI25870.1"/>
    </source>
</evidence>
<dbReference type="SMART" id="SM00855">
    <property type="entry name" value="PGAM"/>
    <property type="match status" value="1"/>
</dbReference>
<dbReference type="PANTHER" id="PTHR48100">
    <property type="entry name" value="BROAD-SPECIFICITY PHOSPHATASE YOR283W-RELATED"/>
    <property type="match status" value="1"/>
</dbReference>
<dbReference type="RefSeq" id="WP_109305626.1">
    <property type="nucleotide sequence ID" value="NZ_BJUF01000025.1"/>
</dbReference>
<dbReference type="AlphaFoldDB" id="A0A2U3AMU6"/>
<comment type="caution">
    <text evidence="3">The sequence shown here is derived from an EMBL/GenBank/DDBJ whole genome shotgun (WGS) entry which is preliminary data.</text>
</comment>
<dbReference type="GO" id="GO:0016791">
    <property type="term" value="F:phosphatase activity"/>
    <property type="evidence" value="ECO:0007669"/>
    <property type="project" value="TreeGrafter"/>
</dbReference>
<dbReference type="PANTHER" id="PTHR48100:SF59">
    <property type="entry name" value="ADENOSYLCOBALAMIN_ALPHA-RIBAZOLE PHOSPHATASE"/>
    <property type="match status" value="1"/>
</dbReference>
<dbReference type="InterPro" id="IPR013078">
    <property type="entry name" value="His_Pase_superF_clade-1"/>
</dbReference>
<dbReference type="SUPFAM" id="SSF53254">
    <property type="entry name" value="Phosphoglycerate mutase-like"/>
    <property type="match status" value="1"/>
</dbReference>
<dbReference type="GO" id="GO:0006003">
    <property type="term" value="P:fructose 2,6-bisphosphate metabolic process"/>
    <property type="evidence" value="ECO:0007669"/>
    <property type="project" value="InterPro"/>
</dbReference>
<keyword evidence="4" id="KW-1185">Reference proteome</keyword>
<dbReference type="Proteomes" id="UP000245938">
    <property type="component" value="Unassembled WGS sequence"/>
</dbReference>
<dbReference type="EMBL" id="QFVR01000006">
    <property type="protein sequence ID" value="PWI25870.1"/>
    <property type="molecule type" value="Genomic_DNA"/>
</dbReference>
<accession>A0A2U3AMU6</accession>
<dbReference type="InterPro" id="IPR029033">
    <property type="entry name" value="His_PPase_superfam"/>
</dbReference>
<feature type="binding site" evidence="2">
    <location>
        <begin position="8"/>
        <end position="15"/>
    </location>
    <ligand>
        <name>substrate</name>
    </ligand>
</feature>
<name>A0A2U3AMU6_9BACL</name>
<dbReference type="Gene3D" id="3.40.50.1240">
    <property type="entry name" value="Phosphoglycerate mutase-like"/>
    <property type="match status" value="1"/>
</dbReference>
<sequence>MTRIYVARHGETDWNRLGKLQGATDIPLNDSGREQARACGLYFETIPVDAIFTSPLKRASETAKIINEQLNVPIIEISEFRERTFGDAEGMTYEERSKVYPRKNYPNQEHFKAFKKRLIIGLEKINIAYPEGNVLLVAHGAVIHTLFQIVENDDFFPSNARLSNGGVSTVSFEDGKWWLKKYNAIDHLE</sequence>
<dbReference type="InterPro" id="IPR003094">
    <property type="entry name" value="6Pfruct_kin"/>
</dbReference>
<reference evidence="3 4" key="1">
    <citation type="submission" date="2018-05" db="EMBL/GenBank/DDBJ databases">
        <title>Kurthia sibirica genome sequence.</title>
        <authorList>
            <person name="Maclea K.S."/>
            <person name="Goen A.E."/>
        </authorList>
    </citation>
    <scope>NUCLEOTIDE SEQUENCE [LARGE SCALE GENOMIC DNA]</scope>
    <source>
        <strain evidence="3 4">ATCC 49154</strain>
    </source>
</reference>
<organism evidence="3 4">
    <name type="scientific">Kurthia sibirica</name>
    <dbReference type="NCBI Taxonomy" id="202750"/>
    <lineage>
        <taxon>Bacteria</taxon>
        <taxon>Bacillati</taxon>
        <taxon>Bacillota</taxon>
        <taxon>Bacilli</taxon>
        <taxon>Bacillales</taxon>
        <taxon>Caryophanaceae</taxon>
        <taxon>Kurthia</taxon>
    </lineage>
</organism>
<dbReference type="CDD" id="cd07067">
    <property type="entry name" value="HP_PGM_like"/>
    <property type="match status" value="1"/>
</dbReference>
<dbReference type="Pfam" id="PF00300">
    <property type="entry name" value="His_Phos_1"/>
    <property type="match status" value="1"/>
</dbReference>
<gene>
    <name evidence="3" type="ORF">DEX24_06620</name>
</gene>
<protein>
    <submittedName>
        <fullName evidence="3">Histidine phosphatase family protein</fullName>
    </submittedName>
</protein>
<dbReference type="GO" id="GO:0005524">
    <property type="term" value="F:ATP binding"/>
    <property type="evidence" value="ECO:0007669"/>
    <property type="project" value="InterPro"/>
</dbReference>
<dbReference type="InterPro" id="IPR050275">
    <property type="entry name" value="PGM_Phosphatase"/>
</dbReference>
<feature type="active site" description="Tele-phosphohistidine intermediate" evidence="1">
    <location>
        <position position="9"/>
    </location>
</feature>
<dbReference type="PRINTS" id="PR00991">
    <property type="entry name" value="6PFRUCTKNASE"/>
</dbReference>
<dbReference type="OrthoDB" id="9782128at2"/>
<feature type="binding site" evidence="2">
    <location>
        <position position="58"/>
    </location>
    <ligand>
        <name>substrate</name>
    </ligand>
</feature>
<proteinExistence type="predicted"/>
<feature type="active site" description="Proton donor/acceptor" evidence="1">
    <location>
        <position position="82"/>
    </location>
</feature>
<evidence type="ECO:0000256" key="2">
    <source>
        <dbReference type="PIRSR" id="PIRSR613078-2"/>
    </source>
</evidence>
<dbReference type="InterPro" id="IPR001345">
    <property type="entry name" value="PG/BPGM_mutase_AS"/>
</dbReference>
<evidence type="ECO:0000256" key="1">
    <source>
        <dbReference type="PIRSR" id="PIRSR613078-1"/>
    </source>
</evidence>
<evidence type="ECO:0000313" key="4">
    <source>
        <dbReference type="Proteomes" id="UP000245938"/>
    </source>
</evidence>
<dbReference type="GO" id="GO:0005737">
    <property type="term" value="C:cytoplasm"/>
    <property type="evidence" value="ECO:0007669"/>
    <property type="project" value="TreeGrafter"/>
</dbReference>
<dbReference type="PROSITE" id="PS00175">
    <property type="entry name" value="PG_MUTASE"/>
    <property type="match status" value="1"/>
</dbReference>